<accession>A0ABP7KF68</accession>
<dbReference type="InterPro" id="IPR007788">
    <property type="entry name" value="QCT"/>
</dbReference>
<dbReference type="PANTHER" id="PTHR31270:SF1">
    <property type="entry name" value="GLUTAMINYL-PEPTIDE CYCLOTRANSFERASE"/>
    <property type="match status" value="1"/>
</dbReference>
<reference evidence="3" key="1">
    <citation type="journal article" date="2019" name="Int. J. Syst. Evol. Microbiol.">
        <title>The Global Catalogue of Microorganisms (GCM) 10K type strain sequencing project: providing services to taxonomists for standard genome sequencing and annotation.</title>
        <authorList>
            <consortium name="The Broad Institute Genomics Platform"/>
            <consortium name="The Broad Institute Genome Sequencing Center for Infectious Disease"/>
            <person name="Wu L."/>
            <person name="Ma J."/>
        </authorList>
    </citation>
    <scope>NUCLEOTIDE SEQUENCE [LARGE SCALE GENOMIC DNA]</scope>
    <source>
        <strain evidence="3">JCM 16578</strain>
    </source>
</reference>
<organism evidence="2 3">
    <name type="scientific">Streptomyces lannensis</name>
    <dbReference type="NCBI Taxonomy" id="766498"/>
    <lineage>
        <taxon>Bacteria</taxon>
        <taxon>Bacillati</taxon>
        <taxon>Actinomycetota</taxon>
        <taxon>Actinomycetes</taxon>
        <taxon>Kitasatosporales</taxon>
        <taxon>Streptomycetaceae</taxon>
        <taxon>Streptomyces</taxon>
    </lineage>
</organism>
<name>A0ABP7KF68_9ACTN</name>
<dbReference type="Proteomes" id="UP001501563">
    <property type="component" value="Unassembled WGS sequence"/>
</dbReference>
<dbReference type="Pfam" id="PF05096">
    <property type="entry name" value="Glu_cyclase_2"/>
    <property type="match status" value="1"/>
</dbReference>
<proteinExistence type="predicted"/>
<comment type="caution">
    <text evidence="2">The sequence shown here is derived from an EMBL/GenBank/DDBJ whole genome shotgun (WGS) entry which is preliminary data.</text>
</comment>
<keyword evidence="1" id="KW-0732">Signal</keyword>
<gene>
    <name evidence="2" type="ORF">GCM10022207_44080</name>
</gene>
<dbReference type="InterPro" id="IPR011044">
    <property type="entry name" value="Quino_amine_DH_bsu"/>
</dbReference>
<dbReference type="PROSITE" id="PS51257">
    <property type="entry name" value="PROKAR_LIPOPROTEIN"/>
    <property type="match status" value="1"/>
</dbReference>
<dbReference type="RefSeq" id="WP_345550336.1">
    <property type="nucleotide sequence ID" value="NZ_BAAAZA010000011.1"/>
</dbReference>
<dbReference type="PANTHER" id="PTHR31270">
    <property type="entry name" value="GLUTAMINYL-PEPTIDE CYCLOTRANSFERASE"/>
    <property type="match status" value="1"/>
</dbReference>
<dbReference type="EMBL" id="BAAAZA010000011">
    <property type="protein sequence ID" value="GAA3873661.1"/>
    <property type="molecule type" value="Genomic_DNA"/>
</dbReference>
<dbReference type="SUPFAM" id="SSF50969">
    <property type="entry name" value="YVTN repeat-like/Quinoprotein amine dehydrogenase"/>
    <property type="match status" value="1"/>
</dbReference>
<feature type="chain" id="PRO_5045667517" evidence="1">
    <location>
        <begin position="27"/>
        <end position="281"/>
    </location>
</feature>
<protein>
    <submittedName>
        <fullName evidence="2">Glutaminyl-peptide cyclotransferase</fullName>
    </submittedName>
</protein>
<evidence type="ECO:0000256" key="1">
    <source>
        <dbReference type="SAM" id="SignalP"/>
    </source>
</evidence>
<keyword evidence="3" id="KW-1185">Reference proteome</keyword>
<sequence length="281" mass="29894">MSERARRTAAAGVLACGLLLAACSGADRSTDDRVGGAAESTGDRRPAARRIEQLKVKVLEALPHDREAFTEGLEIVAGTLYESTGLAGRSSMRAGPPGRKPGVRTALPAPLFGEGISVVGRTLWQLTWRNGIAIERDARSLAELRRVPYPDEGWGACLQRDRHRLVTSDGSARLAFRDPGTLASRGEVTVTEEGRPVTGLNELECVGTAVYANVLPTDRILRIDPATGAVTASIDASGLLHDDEIVEGSVLNGVAAVPGTDQFLVTGKFWPRMFRVAFVPA</sequence>
<evidence type="ECO:0000313" key="2">
    <source>
        <dbReference type="EMBL" id="GAA3873661.1"/>
    </source>
</evidence>
<feature type="signal peptide" evidence="1">
    <location>
        <begin position="1"/>
        <end position="26"/>
    </location>
</feature>
<evidence type="ECO:0000313" key="3">
    <source>
        <dbReference type="Proteomes" id="UP001501563"/>
    </source>
</evidence>